<dbReference type="SUPFAM" id="SSF51679">
    <property type="entry name" value="Bacterial luciferase-like"/>
    <property type="match status" value="1"/>
</dbReference>
<keyword evidence="7" id="KW-1185">Reference proteome</keyword>
<dbReference type="Pfam" id="PF00296">
    <property type="entry name" value="Bac_luciferase"/>
    <property type="match status" value="1"/>
</dbReference>
<gene>
    <name evidence="6" type="ORF">FB384_000922</name>
</gene>
<dbReference type="InterPro" id="IPR036661">
    <property type="entry name" value="Luciferase-like_sf"/>
</dbReference>
<dbReference type="InterPro" id="IPR019952">
    <property type="entry name" value="F420_OxRdatse_Rv1855c_pred"/>
</dbReference>
<dbReference type="GO" id="GO:0046306">
    <property type="term" value="P:alkanesulfonate catabolic process"/>
    <property type="evidence" value="ECO:0007669"/>
    <property type="project" value="TreeGrafter"/>
</dbReference>
<evidence type="ECO:0000313" key="6">
    <source>
        <dbReference type="EMBL" id="MBB3662018.1"/>
    </source>
</evidence>
<keyword evidence="3" id="KW-0560">Oxidoreductase</keyword>
<proteinExistence type="predicted"/>
<name>A0A839XML8_9PSEU</name>
<comment type="caution">
    <text evidence="6">The sequence shown here is derived from an EMBL/GenBank/DDBJ whole genome shotgun (WGS) entry which is preliminary data.</text>
</comment>
<dbReference type="PANTHER" id="PTHR42847">
    <property type="entry name" value="ALKANESULFONATE MONOOXYGENASE"/>
    <property type="match status" value="1"/>
</dbReference>
<dbReference type="RefSeq" id="WP_183779444.1">
    <property type="nucleotide sequence ID" value="NZ_JACIBS010000001.1"/>
</dbReference>
<dbReference type="GO" id="GO:0008726">
    <property type="term" value="F:alkanesulfonate monooxygenase activity"/>
    <property type="evidence" value="ECO:0007669"/>
    <property type="project" value="TreeGrafter"/>
</dbReference>
<evidence type="ECO:0000256" key="4">
    <source>
        <dbReference type="ARBA" id="ARBA00023033"/>
    </source>
</evidence>
<sequence length="287" mass="31716">MRLGIKTKPEHTSWQELLDTWRTADDIELFESAWNWDHFYPLSGDLTAPNYEAWTMLAAMAQATRRIRIGCQVSGMIYRHPAVLANMAATTDVISGGRLEIGLGAGWMRQECDAYGIELPPLRERFDLFDEGVQAIIGLLSQEVTDFAGTHVRLTGARCEPKPVQRPHPPIVIGGTGPKRTLRAAARWAQQWHAGARSPHHWRELDDVLRAHCADVGRDPAEITRSVNVRVHAETGIGPAVEEAAAYRDAGLDLVVFNLPHRVPAGYLEQLAEAAEPLTTRPSGDPA</sequence>
<evidence type="ECO:0000259" key="5">
    <source>
        <dbReference type="Pfam" id="PF00296"/>
    </source>
</evidence>
<keyword evidence="2" id="KW-0288">FMN</keyword>
<feature type="domain" description="Luciferase-like" evidence="5">
    <location>
        <begin position="4"/>
        <end position="274"/>
    </location>
</feature>
<evidence type="ECO:0000313" key="7">
    <source>
        <dbReference type="Proteomes" id="UP000564573"/>
    </source>
</evidence>
<evidence type="ECO:0000256" key="1">
    <source>
        <dbReference type="ARBA" id="ARBA00022630"/>
    </source>
</evidence>
<evidence type="ECO:0000256" key="2">
    <source>
        <dbReference type="ARBA" id="ARBA00022643"/>
    </source>
</evidence>
<evidence type="ECO:0000256" key="3">
    <source>
        <dbReference type="ARBA" id="ARBA00023002"/>
    </source>
</evidence>
<dbReference type="Gene3D" id="3.20.20.30">
    <property type="entry name" value="Luciferase-like domain"/>
    <property type="match status" value="1"/>
</dbReference>
<keyword evidence="4" id="KW-0503">Monooxygenase</keyword>
<accession>A0A839XML8</accession>
<dbReference type="PANTHER" id="PTHR42847:SF8">
    <property type="entry name" value="CONSERVED PROTEIN"/>
    <property type="match status" value="1"/>
</dbReference>
<protein>
    <submittedName>
        <fullName evidence="6">F420-dependent oxidoreductase-like protein</fullName>
    </submittedName>
</protein>
<dbReference type="AlphaFoldDB" id="A0A839XML8"/>
<keyword evidence="1" id="KW-0285">Flavoprotein</keyword>
<dbReference type="EMBL" id="JACIBS010000001">
    <property type="protein sequence ID" value="MBB3662018.1"/>
    <property type="molecule type" value="Genomic_DNA"/>
</dbReference>
<organism evidence="6 7">
    <name type="scientific">Prauserella sediminis</name>
    <dbReference type="NCBI Taxonomy" id="577680"/>
    <lineage>
        <taxon>Bacteria</taxon>
        <taxon>Bacillati</taxon>
        <taxon>Actinomycetota</taxon>
        <taxon>Actinomycetes</taxon>
        <taxon>Pseudonocardiales</taxon>
        <taxon>Pseudonocardiaceae</taxon>
        <taxon>Prauserella</taxon>
        <taxon>Prauserella salsuginis group</taxon>
    </lineage>
</organism>
<dbReference type="Proteomes" id="UP000564573">
    <property type="component" value="Unassembled WGS sequence"/>
</dbReference>
<dbReference type="InterPro" id="IPR011251">
    <property type="entry name" value="Luciferase-like_dom"/>
</dbReference>
<reference evidence="6 7" key="1">
    <citation type="submission" date="2020-08" db="EMBL/GenBank/DDBJ databases">
        <title>Sequencing the genomes of 1000 actinobacteria strains.</title>
        <authorList>
            <person name="Klenk H.-P."/>
        </authorList>
    </citation>
    <scope>NUCLEOTIDE SEQUENCE [LARGE SCALE GENOMIC DNA]</scope>
    <source>
        <strain evidence="6 7">DSM 45267</strain>
    </source>
</reference>
<dbReference type="NCBIfam" id="TIGR03560">
    <property type="entry name" value="F420_Rv1855c"/>
    <property type="match status" value="1"/>
</dbReference>
<dbReference type="InterPro" id="IPR050172">
    <property type="entry name" value="SsuD_RutA_monooxygenase"/>
</dbReference>